<protein>
    <recommendedName>
        <fullName evidence="4">DUF1453 domain-containing protein</fullName>
    </recommendedName>
</protein>
<keyword evidence="1" id="KW-1133">Transmembrane helix</keyword>
<accession>A0ABN2Y2D2</accession>
<feature type="transmembrane region" description="Helical" evidence="1">
    <location>
        <begin position="104"/>
        <end position="123"/>
    </location>
</feature>
<dbReference type="EMBL" id="BAAAQQ010000007">
    <property type="protein sequence ID" value="GAA2120741.1"/>
    <property type="molecule type" value="Genomic_DNA"/>
</dbReference>
<feature type="transmembrane region" description="Helical" evidence="1">
    <location>
        <begin position="37"/>
        <end position="60"/>
    </location>
</feature>
<keyword evidence="3" id="KW-1185">Reference proteome</keyword>
<keyword evidence="1" id="KW-0812">Transmembrane</keyword>
<keyword evidence="1" id="KW-0472">Membrane</keyword>
<name>A0ABN2Y2D2_9ACTN</name>
<feature type="transmembrane region" description="Helical" evidence="1">
    <location>
        <begin position="6"/>
        <end position="25"/>
    </location>
</feature>
<evidence type="ECO:0008006" key="4">
    <source>
        <dbReference type="Google" id="ProtNLM"/>
    </source>
</evidence>
<gene>
    <name evidence="2" type="ORF">GCM10009843_14400</name>
</gene>
<feature type="transmembrane region" description="Helical" evidence="1">
    <location>
        <begin position="135"/>
        <end position="153"/>
    </location>
</feature>
<reference evidence="2 3" key="1">
    <citation type="journal article" date="2019" name="Int. J. Syst. Evol. Microbiol.">
        <title>The Global Catalogue of Microorganisms (GCM) 10K type strain sequencing project: providing services to taxonomists for standard genome sequencing and annotation.</title>
        <authorList>
            <consortium name="The Broad Institute Genomics Platform"/>
            <consortium name="The Broad Institute Genome Sequencing Center for Infectious Disease"/>
            <person name="Wu L."/>
            <person name="Ma J."/>
        </authorList>
    </citation>
    <scope>NUCLEOTIDE SEQUENCE [LARGE SCALE GENOMIC DNA]</scope>
    <source>
        <strain evidence="2 3">JCM 16021</strain>
    </source>
</reference>
<proteinExistence type="predicted"/>
<organism evidence="2 3">
    <name type="scientific">Nocardioides bigeumensis</name>
    <dbReference type="NCBI Taxonomy" id="433657"/>
    <lineage>
        <taxon>Bacteria</taxon>
        <taxon>Bacillati</taxon>
        <taxon>Actinomycetota</taxon>
        <taxon>Actinomycetes</taxon>
        <taxon>Propionibacteriales</taxon>
        <taxon>Nocardioidaceae</taxon>
        <taxon>Nocardioides</taxon>
    </lineage>
</organism>
<dbReference type="Proteomes" id="UP001500575">
    <property type="component" value="Unassembled WGS sequence"/>
</dbReference>
<sequence length="166" mass="18679">MDLSTFYAVVSATSFTLVGLWWTVVERRPDWLADLQMRRLVGGVYISFLLPGLMSLFAQVDPSEPLIWRFTFVIASAIGAYSTFKLIQVDRTVDFPGPVRRFRWLVALVYGLIALLGVVPELATNVGLTPPQAAAFLLVLLVVLAHALTWEFMTENRPTHRETPRD</sequence>
<feature type="transmembrane region" description="Helical" evidence="1">
    <location>
        <begin position="66"/>
        <end position="84"/>
    </location>
</feature>
<dbReference type="RefSeq" id="WP_344303001.1">
    <property type="nucleotide sequence ID" value="NZ_BAAAQQ010000007.1"/>
</dbReference>
<comment type="caution">
    <text evidence="2">The sequence shown here is derived from an EMBL/GenBank/DDBJ whole genome shotgun (WGS) entry which is preliminary data.</text>
</comment>
<evidence type="ECO:0000313" key="3">
    <source>
        <dbReference type="Proteomes" id="UP001500575"/>
    </source>
</evidence>
<evidence type="ECO:0000313" key="2">
    <source>
        <dbReference type="EMBL" id="GAA2120741.1"/>
    </source>
</evidence>
<evidence type="ECO:0000256" key="1">
    <source>
        <dbReference type="SAM" id="Phobius"/>
    </source>
</evidence>